<dbReference type="SUPFAM" id="SSF53067">
    <property type="entry name" value="Actin-like ATPase domain"/>
    <property type="match status" value="1"/>
</dbReference>
<gene>
    <name evidence="3" type="ORF">VitviT2T_010108</name>
</gene>
<name>A0ABY9C7L9_VITVI</name>
<evidence type="ECO:0000313" key="3">
    <source>
        <dbReference type="EMBL" id="WJZ90996.1"/>
    </source>
</evidence>
<dbReference type="Proteomes" id="UP001227230">
    <property type="component" value="Chromosome 7"/>
</dbReference>
<keyword evidence="2" id="KW-0067">ATP-binding</keyword>
<sequence>MFEVKTTNGDTFLGGEDFDDDLLEFLVSEFKRTKGIDLTKDRLALRRLREAAEKANIELSSTSHTDIKLPFITTNASGAKHLNITLTITNFEALVDNLIERTRNPCKELFEGCRNISQGG</sequence>
<accession>A0ABY9C7L9</accession>
<dbReference type="InterPro" id="IPR043129">
    <property type="entry name" value="ATPase_NBD"/>
</dbReference>
<protein>
    <submittedName>
        <fullName evidence="3">Uncharacterized protein</fullName>
    </submittedName>
</protein>
<dbReference type="Pfam" id="PF00012">
    <property type="entry name" value="HSP70"/>
    <property type="match status" value="1"/>
</dbReference>
<evidence type="ECO:0000313" key="4">
    <source>
        <dbReference type="Proteomes" id="UP001227230"/>
    </source>
</evidence>
<dbReference type="Gene3D" id="3.90.640.10">
    <property type="entry name" value="Actin, Chain A, domain 4"/>
    <property type="match status" value="1"/>
</dbReference>
<dbReference type="PANTHER" id="PTHR19375">
    <property type="entry name" value="HEAT SHOCK PROTEIN 70KDA"/>
    <property type="match status" value="1"/>
</dbReference>
<proteinExistence type="predicted"/>
<reference evidence="3 4" key="1">
    <citation type="journal article" date="2023" name="Hortic Res">
        <title>The complete reference genome for grapevine (Vitis vinifera L.) genetics and breeding.</title>
        <authorList>
            <person name="Shi X."/>
            <person name="Cao S."/>
            <person name="Wang X."/>
            <person name="Huang S."/>
            <person name="Wang Y."/>
            <person name="Liu Z."/>
            <person name="Liu W."/>
            <person name="Leng X."/>
            <person name="Peng Y."/>
            <person name="Wang N."/>
            <person name="Wang Y."/>
            <person name="Ma Z."/>
            <person name="Xu X."/>
            <person name="Zhang F."/>
            <person name="Xue H."/>
            <person name="Zhong H."/>
            <person name="Wang Y."/>
            <person name="Zhang K."/>
            <person name="Velt A."/>
            <person name="Avia K."/>
            <person name="Holtgrawe D."/>
            <person name="Grimplet J."/>
            <person name="Matus J.T."/>
            <person name="Ware D."/>
            <person name="Wu X."/>
            <person name="Wang H."/>
            <person name="Liu C."/>
            <person name="Fang Y."/>
            <person name="Rustenholz C."/>
            <person name="Cheng Z."/>
            <person name="Xiao H."/>
            <person name="Zhou Y."/>
        </authorList>
    </citation>
    <scope>NUCLEOTIDE SEQUENCE [LARGE SCALE GENOMIC DNA]</scope>
    <source>
        <strain evidence="4">cv. Pinot noir / PN40024</strain>
        <tissue evidence="3">Leaf</tissue>
    </source>
</reference>
<dbReference type="EMBL" id="CP126654">
    <property type="protein sequence ID" value="WJZ90996.1"/>
    <property type="molecule type" value="Genomic_DNA"/>
</dbReference>
<organism evidence="3 4">
    <name type="scientific">Vitis vinifera</name>
    <name type="common">Grape</name>
    <dbReference type="NCBI Taxonomy" id="29760"/>
    <lineage>
        <taxon>Eukaryota</taxon>
        <taxon>Viridiplantae</taxon>
        <taxon>Streptophyta</taxon>
        <taxon>Embryophyta</taxon>
        <taxon>Tracheophyta</taxon>
        <taxon>Spermatophyta</taxon>
        <taxon>Magnoliopsida</taxon>
        <taxon>eudicotyledons</taxon>
        <taxon>Gunneridae</taxon>
        <taxon>Pentapetalae</taxon>
        <taxon>rosids</taxon>
        <taxon>Vitales</taxon>
        <taxon>Vitaceae</taxon>
        <taxon>Viteae</taxon>
        <taxon>Vitis</taxon>
    </lineage>
</organism>
<evidence type="ECO:0000256" key="1">
    <source>
        <dbReference type="ARBA" id="ARBA00022741"/>
    </source>
</evidence>
<dbReference type="InterPro" id="IPR013126">
    <property type="entry name" value="Hsp_70_fam"/>
</dbReference>
<keyword evidence="1" id="KW-0547">Nucleotide-binding</keyword>
<evidence type="ECO:0000256" key="2">
    <source>
        <dbReference type="ARBA" id="ARBA00022840"/>
    </source>
</evidence>
<dbReference type="Gene3D" id="3.30.420.40">
    <property type="match status" value="1"/>
</dbReference>
<keyword evidence="4" id="KW-1185">Reference proteome</keyword>